<evidence type="ECO:0000313" key="3">
    <source>
        <dbReference type="Proteomes" id="UP000000305"/>
    </source>
</evidence>
<proteinExistence type="predicted"/>
<feature type="region of interest" description="Disordered" evidence="1">
    <location>
        <begin position="26"/>
        <end position="69"/>
    </location>
</feature>
<gene>
    <name evidence="2" type="ORF">DAPPUDRAFT_238142</name>
</gene>
<dbReference type="AlphaFoldDB" id="E9G6R5"/>
<name>E9G6R5_DAPPU</name>
<dbReference type="HOGENOM" id="CLU_2778412_0_0_1"/>
<feature type="compositionally biased region" description="Low complexity" evidence="1">
    <location>
        <begin position="52"/>
        <end position="69"/>
    </location>
</feature>
<protein>
    <submittedName>
        <fullName evidence="2">Uncharacterized protein</fullName>
    </submittedName>
</protein>
<organism evidence="2 3">
    <name type="scientific">Daphnia pulex</name>
    <name type="common">Water flea</name>
    <dbReference type="NCBI Taxonomy" id="6669"/>
    <lineage>
        <taxon>Eukaryota</taxon>
        <taxon>Metazoa</taxon>
        <taxon>Ecdysozoa</taxon>
        <taxon>Arthropoda</taxon>
        <taxon>Crustacea</taxon>
        <taxon>Branchiopoda</taxon>
        <taxon>Diplostraca</taxon>
        <taxon>Cladocera</taxon>
        <taxon>Anomopoda</taxon>
        <taxon>Daphniidae</taxon>
        <taxon>Daphnia</taxon>
    </lineage>
</organism>
<keyword evidence="3" id="KW-1185">Reference proteome</keyword>
<dbReference type="KEGG" id="dpx:DAPPUDRAFT_238142"/>
<sequence length="69" mass="7100">MEQEGSQDSVKSTIIQVSDYPRLSAITAKSTPSTSIPIKGRMPGSDDDAPDAADAAGSSSSSSPWSNQV</sequence>
<evidence type="ECO:0000256" key="1">
    <source>
        <dbReference type="SAM" id="MobiDB-lite"/>
    </source>
</evidence>
<dbReference type="InParanoid" id="E9G6R5"/>
<dbReference type="EMBL" id="GL732533">
    <property type="protein sequence ID" value="EFX85146.1"/>
    <property type="molecule type" value="Genomic_DNA"/>
</dbReference>
<dbReference type="Proteomes" id="UP000000305">
    <property type="component" value="Unassembled WGS sequence"/>
</dbReference>
<accession>E9G6R5</accession>
<feature type="compositionally biased region" description="Polar residues" evidence="1">
    <location>
        <begin position="27"/>
        <end position="36"/>
    </location>
</feature>
<evidence type="ECO:0000313" key="2">
    <source>
        <dbReference type="EMBL" id="EFX85146.1"/>
    </source>
</evidence>
<reference evidence="2 3" key="1">
    <citation type="journal article" date="2011" name="Science">
        <title>The ecoresponsive genome of Daphnia pulex.</title>
        <authorList>
            <person name="Colbourne J.K."/>
            <person name="Pfrender M.E."/>
            <person name="Gilbert D."/>
            <person name="Thomas W.K."/>
            <person name="Tucker A."/>
            <person name="Oakley T.H."/>
            <person name="Tokishita S."/>
            <person name="Aerts A."/>
            <person name="Arnold G.J."/>
            <person name="Basu M.K."/>
            <person name="Bauer D.J."/>
            <person name="Caceres C.E."/>
            <person name="Carmel L."/>
            <person name="Casola C."/>
            <person name="Choi J.H."/>
            <person name="Detter J.C."/>
            <person name="Dong Q."/>
            <person name="Dusheyko S."/>
            <person name="Eads B.D."/>
            <person name="Frohlich T."/>
            <person name="Geiler-Samerotte K.A."/>
            <person name="Gerlach D."/>
            <person name="Hatcher P."/>
            <person name="Jogdeo S."/>
            <person name="Krijgsveld J."/>
            <person name="Kriventseva E.V."/>
            <person name="Kultz D."/>
            <person name="Laforsch C."/>
            <person name="Lindquist E."/>
            <person name="Lopez J."/>
            <person name="Manak J.R."/>
            <person name="Muller J."/>
            <person name="Pangilinan J."/>
            <person name="Patwardhan R.P."/>
            <person name="Pitluck S."/>
            <person name="Pritham E.J."/>
            <person name="Rechtsteiner A."/>
            <person name="Rho M."/>
            <person name="Rogozin I.B."/>
            <person name="Sakarya O."/>
            <person name="Salamov A."/>
            <person name="Schaack S."/>
            <person name="Shapiro H."/>
            <person name="Shiga Y."/>
            <person name="Skalitzky C."/>
            <person name="Smith Z."/>
            <person name="Souvorov A."/>
            <person name="Sung W."/>
            <person name="Tang Z."/>
            <person name="Tsuchiya D."/>
            <person name="Tu H."/>
            <person name="Vos H."/>
            <person name="Wang M."/>
            <person name="Wolf Y.I."/>
            <person name="Yamagata H."/>
            <person name="Yamada T."/>
            <person name="Ye Y."/>
            <person name="Shaw J.R."/>
            <person name="Andrews J."/>
            <person name="Crease T.J."/>
            <person name="Tang H."/>
            <person name="Lucas S.M."/>
            <person name="Robertson H.M."/>
            <person name="Bork P."/>
            <person name="Koonin E.V."/>
            <person name="Zdobnov E.M."/>
            <person name="Grigoriev I.V."/>
            <person name="Lynch M."/>
            <person name="Boore J.L."/>
        </authorList>
    </citation>
    <scope>NUCLEOTIDE SEQUENCE [LARGE SCALE GENOMIC DNA]</scope>
</reference>